<evidence type="ECO:0000256" key="1">
    <source>
        <dbReference type="ARBA" id="ARBA00004585"/>
    </source>
</evidence>
<dbReference type="RefSeq" id="XP_046062990.1">
    <property type="nucleotide sequence ID" value="XM_046203189.1"/>
</dbReference>
<keyword evidence="7" id="KW-0479">Metal-binding</keyword>
<keyword evidence="9" id="KW-0862">Zinc</keyword>
<feature type="domain" description="RING-type" evidence="17">
    <location>
        <begin position="330"/>
        <end position="370"/>
    </location>
</feature>
<dbReference type="GeneID" id="70234297"/>
<comment type="subunit">
    <text evidence="15">Component of the PEX2-PEX10-PEX12 retrotranslocation channel, composed of PEX2, PEX10 and PEX12.</text>
</comment>
<organism evidence="18 19">
    <name type="scientific">Ogataea philodendri</name>
    <dbReference type="NCBI Taxonomy" id="1378263"/>
    <lineage>
        <taxon>Eukaryota</taxon>
        <taxon>Fungi</taxon>
        <taxon>Dikarya</taxon>
        <taxon>Ascomycota</taxon>
        <taxon>Saccharomycotina</taxon>
        <taxon>Pichiomycetes</taxon>
        <taxon>Pichiales</taxon>
        <taxon>Pichiaceae</taxon>
        <taxon>Ogataea</taxon>
    </lineage>
</organism>
<dbReference type="InterPro" id="IPR017375">
    <property type="entry name" value="PEX12"/>
</dbReference>
<dbReference type="GO" id="GO:0004842">
    <property type="term" value="F:ubiquitin-protein transferase activity"/>
    <property type="evidence" value="ECO:0007669"/>
    <property type="project" value="TreeGrafter"/>
</dbReference>
<evidence type="ECO:0000256" key="6">
    <source>
        <dbReference type="ARBA" id="ARBA00022692"/>
    </source>
</evidence>
<proteinExistence type="inferred from homology"/>
<comment type="subcellular location">
    <subcellularLocation>
        <location evidence="1">Peroxisome membrane</location>
        <topology evidence="1">Multi-pass membrane protein</topology>
    </subcellularLocation>
</comment>
<dbReference type="SMART" id="SM00184">
    <property type="entry name" value="RING"/>
    <property type="match status" value="1"/>
</dbReference>
<dbReference type="SUPFAM" id="SSF57850">
    <property type="entry name" value="RING/U-box"/>
    <property type="match status" value="1"/>
</dbReference>
<keyword evidence="5" id="KW-0813">Transport</keyword>
<evidence type="ECO:0000256" key="3">
    <source>
        <dbReference type="ARBA" id="ARBA00008704"/>
    </source>
</evidence>
<dbReference type="Gene3D" id="3.30.40.10">
    <property type="entry name" value="Zinc/RING finger domain, C3HC4 (zinc finger)"/>
    <property type="match status" value="1"/>
</dbReference>
<dbReference type="Pfam" id="PF15227">
    <property type="entry name" value="zf-C3HC4_4"/>
    <property type="match status" value="1"/>
</dbReference>
<comment type="similarity">
    <text evidence="3">Belongs to the pex2/pex10/pex12 family.</text>
</comment>
<evidence type="ECO:0000256" key="16">
    <source>
        <dbReference type="PROSITE-ProRule" id="PRU00175"/>
    </source>
</evidence>
<evidence type="ECO:0000256" key="2">
    <source>
        <dbReference type="ARBA" id="ARBA00004906"/>
    </source>
</evidence>
<evidence type="ECO:0000313" key="19">
    <source>
        <dbReference type="Proteomes" id="UP000769157"/>
    </source>
</evidence>
<dbReference type="GO" id="GO:0005778">
    <property type="term" value="C:peroxisomal membrane"/>
    <property type="evidence" value="ECO:0007669"/>
    <property type="project" value="UniProtKB-SubCell"/>
</dbReference>
<keyword evidence="19" id="KW-1185">Reference proteome</keyword>
<name>A0A9P8PB88_9ASCO</name>
<dbReference type="GO" id="GO:0008270">
    <property type="term" value="F:zinc ion binding"/>
    <property type="evidence" value="ECO:0007669"/>
    <property type="project" value="UniProtKB-KW"/>
</dbReference>
<dbReference type="PROSITE" id="PS50089">
    <property type="entry name" value="ZF_RING_2"/>
    <property type="match status" value="1"/>
</dbReference>
<protein>
    <recommendedName>
        <fullName evidence="4">Peroxisome assembly protein 12</fullName>
    </recommendedName>
    <alternativeName>
        <fullName evidence="14">Peroxin-12</fullName>
    </alternativeName>
</protein>
<evidence type="ECO:0000256" key="5">
    <source>
        <dbReference type="ARBA" id="ARBA00022448"/>
    </source>
</evidence>
<sequence length="397" mass="46000">MDFYSNLDSRSLDRETPTLFEVISAKELEQLLSPSVRFVLIHYANRYPRQLIRLLNHFDELNLVVRGFIEYSILRNWNSTFIEKFYGIKRCNKLNLSLRHGNHESSAKFDTIKRLKKTQIFASLAEIVLVPYLREKLDLLYDKLLPEYLLDKLKPKENTKDLIKYWFLKLYPSISSILKLINILIKVLFLSGKIKSTNLLQFLFNIQYSRLNQFDHKLAEDRTAKFLKTTSSAPQTSRIRPVSLTESVADLYASVSYPFKRSFLVTSESILPVSIFLLKFLEWWNTSEINKNFGSSVVSTKTPQLPQLLNSDALKSEKVRSKLTTSTGDCPLCHEPIHNPAIIETGYVFCYKCIYTYLKEGDEDGGKCPVTGKKLIGCKYSQTAKEWKVTNVRRLMI</sequence>
<evidence type="ECO:0000256" key="14">
    <source>
        <dbReference type="ARBA" id="ARBA00029692"/>
    </source>
</evidence>
<dbReference type="PANTHER" id="PTHR12888">
    <property type="entry name" value="PEROXISOME ASSEMBLY PROTEIN 12 PEROXIN-12"/>
    <property type="match status" value="1"/>
</dbReference>
<dbReference type="GO" id="GO:1990429">
    <property type="term" value="C:peroxisomal importomer complex"/>
    <property type="evidence" value="ECO:0007669"/>
    <property type="project" value="TreeGrafter"/>
</dbReference>
<evidence type="ECO:0000256" key="9">
    <source>
        <dbReference type="ARBA" id="ARBA00022833"/>
    </source>
</evidence>
<evidence type="ECO:0000256" key="13">
    <source>
        <dbReference type="ARBA" id="ARBA00023140"/>
    </source>
</evidence>
<evidence type="ECO:0000256" key="7">
    <source>
        <dbReference type="ARBA" id="ARBA00022723"/>
    </source>
</evidence>
<reference evidence="18" key="2">
    <citation type="submission" date="2021-01" db="EMBL/GenBank/DDBJ databases">
        <authorList>
            <person name="Schikora-Tamarit M.A."/>
        </authorList>
    </citation>
    <scope>NUCLEOTIDE SEQUENCE</scope>
    <source>
        <strain evidence="18">CBS6075</strain>
    </source>
</reference>
<dbReference type="EMBL" id="JAEUBE010000158">
    <property type="protein sequence ID" value="KAH3668576.1"/>
    <property type="molecule type" value="Genomic_DNA"/>
</dbReference>
<evidence type="ECO:0000256" key="8">
    <source>
        <dbReference type="ARBA" id="ARBA00022771"/>
    </source>
</evidence>
<accession>A0A9P8PB88</accession>
<comment type="pathway">
    <text evidence="2">Protein modification; protein ubiquitination.</text>
</comment>
<dbReference type="InterPro" id="IPR001841">
    <property type="entry name" value="Znf_RING"/>
</dbReference>
<dbReference type="Proteomes" id="UP000769157">
    <property type="component" value="Unassembled WGS sequence"/>
</dbReference>
<dbReference type="AlphaFoldDB" id="A0A9P8PB88"/>
<keyword evidence="13" id="KW-0576">Peroxisome</keyword>
<keyword evidence="11" id="KW-1133">Transmembrane helix</keyword>
<comment type="caution">
    <text evidence="18">The sequence shown here is derived from an EMBL/GenBank/DDBJ whole genome shotgun (WGS) entry which is preliminary data.</text>
</comment>
<keyword evidence="12" id="KW-0472">Membrane</keyword>
<reference evidence="18" key="1">
    <citation type="journal article" date="2021" name="Open Biol.">
        <title>Shared evolutionary footprints suggest mitochondrial oxidative damage underlies multiple complex I losses in fungi.</title>
        <authorList>
            <person name="Schikora-Tamarit M.A."/>
            <person name="Marcet-Houben M."/>
            <person name="Nosek J."/>
            <person name="Gabaldon T."/>
        </authorList>
    </citation>
    <scope>NUCLEOTIDE SEQUENCE</scope>
    <source>
        <strain evidence="18">CBS6075</strain>
    </source>
</reference>
<keyword evidence="6" id="KW-0812">Transmembrane</keyword>
<keyword evidence="8 16" id="KW-0863">Zinc-finger</keyword>
<dbReference type="OrthoDB" id="107372at2759"/>
<evidence type="ECO:0000259" key="17">
    <source>
        <dbReference type="PROSITE" id="PS50089"/>
    </source>
</evidence>
<gene>
    <name evidence="18" type="ORF">OGAPHI_002330</name>
</gene>
<dbReference type="InterPro" id="IPR006845">
    <property type="entry name" value="Pex_N"/>
</dbReference>
<dbReference type="Pfam" id="PF04757">
    <property type="entry name" value="Pex2_Pex12"/>
    <property type="match status" value="1"/>
</dbReference>
<evidence type="ECO:0000256" key="12">
    <source>
        <dbReference type="ARBA" id="ARBA00023136"/>
    </source>
</evidence>
<evidence type="ECO:0000313" key="18">
    <source>
        <dbReference type="EMBL" id="KAH3668576.1"/>
    </source>
</evidence>
<evidence type="ECO:0000256" key="4">
    <source>
        <dbReference type="ARBA" id="ARBA00018980"/>
    </source>
</evidence>
<dbReference type="GO" id="GO:0016562">
    <property type="term" value="P:protein import into peroxisome matrix, receptor recycling"/>
    <property type="evidence" value="ECO:0007669"/>
    <property type="project" value="UniProtKB-ARBA"/>
</dbReference>
<dbReference type="InterPro" id="IPR013083">
    <property type="entry name" value="Znf_RING/FYVE/PHD"/>
</dbReference>
<evidence type="ECO:0000256" key="15">
    <source>
        <dbReference type="ARBA" id="ARBA00034505"/>
    </source>
</evidence>
<dbReference type="GO" id="GO:0006513">
    <property type="term" value="P:protein monoubiquitination"/>
    <property type="evidence" value="ECO:0007669"/>
    <property type="project" value="TreeGrafter"/>
</dbReference>
<dbReference type="PIRSF" id="PIRSF038074">
    <property type="entry name" value="Peroxisome_assembly_p12"/>
    <property type="match status" value="1"/>
</dbReference>
<keyword evidence="10" id="KW-0653">Protein transport</keyword>
<evidence type="ECO:0000256" key="11">
    <source>
        <dbReference type="ARBA" id="ARBA00022989"/>
    </source>
</evidence>
<dbReference type="PANTHER" id="PTHR12888:SF0">
    <property type="entry name" value="PEROXISOME ASSEMBLY PROTEIN 12"/>
    <property type="match status" value="1"/>
</dbReference>
<evidence type="ECO:0000256" key="10">
    <source>
        <dbReference type="ARBA" id="ARBA00022927"/>
    </source>
</evidence>